<comment type="similarity">
    <text evidence="1">Belongs to the DeSI family.</text>
</comment>
<dbReference type="PROSITE" id="PS51858">
    <property type="entry name" value="PPPDE"/>
    <property type="match status" value="1"/>
</dbReference>
<sequence>MSQNSSELRSSEDERTTTTANESDGGRWSTCSSSTNAEEDNRIRLAVYNLHKQIRLYHVGVLVRGKEFHYGIKIGVFACEPKNSGKNFHVRHFNMFRWGIEFMRHVDIVLKKYPLYTNMSTEQLIEVMEELRPCYKWADYNLFNHNCMDFAMDFIRRISAVNLPSGKFFSWTQEIRQPLILLPIRKICETETFKRTVKSLKRKEEKEQGKGGGTEKERKRERKRTKKAKRKSEKQRKERDNAGEGGQQTKERTESAGESPTERKKSSAAEQQQMHIEHRGALGLYITTIRILPMTEEMGQKKAE</sequence>
<dbReference type="InterPro" id="IPR008580">
    <property type="entry name" value="PPPDE_dom"/>
</dbReference>
<accession>A0ABD2ILD0</accession>
<gene>
    <name evidence="6" type="ORF">niasHS_012016</name>
</gene>
<comment type="caution">
    <text evidence="6">The sequence shown here is derived from an EMBL/GenBank/DDBJ whole genome shotgun (WGS) entry which is preliminary data.</text>
</comment>
<dbReference type="PANTHER" id="PTHR12378">
    <property type="entry name" value="DESUMOYLATING ISOPEPTIDASE"/>
    <property type="match status" value="1"/>
</dbReference>
<dbReference type="InterPro" id="IPR042266">
    <property type="entry name" value="PPPDE_sf"/>
</dbReference>
<dbReference type="GO" id="GO:0006508">
    <property type="term" value="P:proteolysis"/>
    <property type="evidence" value="ECO:0007669"/>
    <property type="project" value="UniProtKB-KW"/>
</dbReference>
<organism evidence="6 7">
    <name type="scientific">Heterodera schachtii</name>
    <name type="common">Sugarbeet cyst nematode worm</name>
    <name type="synonym">Tylenchus schachtii</name>
    <dbReference type="NCBI Taxonomy" id="97005"/>
    <lineage>
        <taxon>Eukaryota</taxon>
        <taxon>Metazoa</taxon>
        <taxon>Ecdysozoa</taxon>
        <taxon>Nematoda</taxon>
        <taxon>Chromadorea</taxon>
        <taxon>Rhabditida</taxon>
        <taxon>Tylenchina</taxon>
        <taxon>Tylenchomorpha</taxon>
        <taxon>Tylenchoidea</taxon>
        <taxon>Heteroderidae</taxon>
        <taxon>Heteroderinae</taxon>
        <taxon>Heterodera</taxon>
    </lineage>
</organism>
<keyword evidence="3" id="KW-0378">Hydrolase</keyword>
<evidence type="ECO:0000313" key="6">
    <source>
        <dbReference type="EMBL" id="KAL3078355.1"/>
    </source>
</evidence>
<dbReference type="AlphaFoldDB" id="A0ABD2ILD0"/>
<evidence type="ECO:0000256" key="1">
    <source>
        <dbReference type="ARBA" id="ARBA00008140"/>
    </source>
</evidence>
<evidence type="ECO:0000256" key="3">
    <source>
        <dbReference type="ARBA" id="ARBA00022801"/>
    </source>
</evidence>
<protein>
    <recommendedName>
        <fullName evidence="5">PPPDE domain-containing protein</fullName>
    </recommendedName>
</protein>
<dbReference type="Proteomes" id="UP001620645">
    <property type="component" value="Unassembled WGS sequence"/>
</dbReference>
<feature type="compositionally biased region" description="Basic residues" evidence="4">
    <location>
        <begin position="219"/>
        <end position="234"/>
    </location>
</feature>
<feature type="domain" description="PPPDE" evidence="5">
    <location>
        <begin position="41"/>
        <end position="173"/>
    </location>
</feature>
<dbReference type="SMART" id="SM01179">
    <property type="entry name" value="DUF862"/>
    <property type="match status" value="1"/>
</dbReference>
<evidence type="ECO:0000256" key="2">
    <source>
        <dbReference type="ARBA" id="ARBA00022670"/>
    </source>
</evidence>
<feature type="region of interest" description="Disordered" evidence="4">
    <location>
        <begin position="198"/>
        <end position="280"/>
    </location>
</feature>
<dbReference type="Pfam" id="PF05903">
    <property type="entry name" value="Peptidase_C97"/>
    <property type="match status" value="1"/>
</dbReference>
<reference evidence="6 7" key="1">
    <citation type="submission" date="2024-10" db="EMBL/GenBank/DDBJ databases">
        <authorList>
            <person name="Kim D."/>
        </authorList>
    </citation>
    <scope>NUCLEOTIDE SEQUENCE [LARGE SCALE GENOMIC DNA]</scope>
    <source>
        <strain evidence="6">Taebaek</strain>
    </source>
</reference>
<dbReference type="PANTHER" id="PTHR12378:SF80">
    <property type="entry name" value="IP06716P-RELATED"/>
    <property type="match status" value="1"/>
</dbReference>
<feature type="compositionally biased region" description="Basic and acidic residues" evidence="4">
    <location>
        <begin position="202"/>
        <end position="218"/>
    </location>
</feature>
<dbReference type="GO" id="GO:0008233">
    <property type="term" value="F:peptidase activity"/>
    <property type="evidence" value="ECO:0007669"/>
    <property type="project" value="UniProtKB-KW"/>
</dbReference>
<evidence type="ECO:0000256" key="4">
    <source>
        <dbReference type="SAM" id="MobiDB-lite"/>
    </source>
</evidence>
<proteinExistence type="inferred from homology"/>
<feature type="region of interest" description="Disordered" evidence="4">
    <location>
        <begin position="1"/>
        <end position="34"/>
    </location>
</feature>
<dbReference type="EMBL" id="JBICCN010000312">
    <property type="protein sequence ID" value="KAL3078355.1"/>
    <property type="molecule type" value="Genomic_DNA"/>
</dbReference>
<keyword evidence="2" id="KW-0645">Protease</keyword>
<evidence type="ECO:0000259" key="5">
    <source>
        <dbReference type="PROSITE" id="PS51858"/>
    </source>
</evidence>
<name>A0ABD2ILD0_HETSC</name>
<evidence type="ECO:0000313" key="7">
    <source>
        <dbReference type="Proteomes" id="UP001620645"/>
    </source>
</evidence>
<dbReference type="Gene3D" id="3.90.1720.30">
    <property type="entry name" value="PPPDE domains"/>
    <property type="match status" value="1"/>
</dbReference>
<feature type="compositionally biased region" description="Basic and acidic residues" evidence="4">
    <location>
        <begin position="249"/>
        <end position="267"/>
    </location>
</feature>
<keyword evidence="7" id="KW-1185">Reference proteome</keyword>